<gene>
    <name evidence="9" type="primary">phnE</name>
    <name evidence="9" type="ORF">ET464_11475</name>
</gene>
<evidence type="ECO:0000256" key="1">
    <source>
        <dbReference type="ARBA" id="ARBA00004651"/>
    </source>
</evidence>
<feature type="transmembrane region" description="Helical" evidence="7">
    <location>
        <begin position="233"/>
        <end position="253"/>
    </location>
</feature>
<dbReference type="RefSeq" id="WP_129441009.1">
    <property type="nucleotide sequence ID" value="NZ_CP035492.1"/>
</dbReference>
<keyword evidence="5 7" id="KW-1133">Transmembrane helix</keyword>
<dbReference type="KEGG" id="pprt:ET464_11475"/>
<feature type="transmembrane region" description="Helical" evidence="7">
    <location>
        <begin position="207"/>
        <end position="227"/>
    </location>
</feature>
<evidence type="ECO:0000256" key="2">
    <source>
        <dbReference type="ARBA" id="ARBA00022448"/>
    </source>
</evidence>
<evidence type="ECO:0000256" key="5">
    <source>
        <dbReference type="ARBA" id="ARBA00022989"/>
    </source>
</evidence>
<evidence type="ECO:0000256" key="7">
    <source>
        <dbReference type="RuleBase" id="RU363032"/>
    </source>
</evidence>
<evidence type="ECO:0000259" key="8">
    <source>
        <dbReference type="PROSITE" id="PS50928"/>
    </source>
</evidence>
<proteinExistence type="inferred from homology"/>
<keyword evidence="4 7" id="KW-0812">Transmembrane</keyword>
<sequence>MQNGTAASPLFQKQKRIKRLMSLALLAAALVFSIWYIKFDFTEFINGIPLFFNFIFSDFLPPKMTHMDSYFKPVLDTLIFSVVSTFMASAFGLAVAFLMARNTSPHPAVRIVFRGIISFVRNVPFLVWASLLVVIFGVGTMPGLFALVLFGACFLARVYAESIEELDKETTEALSASGATYLQIIKHAIIPQFMPGYYSWTLFMFEINIRSSAILGLVGAGGIGSNLKQAMDLFQYGRASMIIVILIVLILAVEFTTQKVRERIL</sequence>
<keyword evidence="3" id="KW-1003">Cell membrane</keyword>
<dbReference type="AlphaFoldDB" id="A0A4P6EVA6"/>
<comment type="subcellular location">
    <subcellularLocation>
        <location evidence="1 7">Cell membrane</location>
        <topology evidence="1 7">Multi-pass membrane protein</topology>
    </subcellularLocation>
</comment>
<dbReference type="InterPro" id="IPR005769">
    <property type="entry name" value="PhnE/PtxC"/>
</dbReference>
<dbReference type="Pfam" id="PF00528">
    <property type="entry name" value="BPD_transp_1"/>
    <property type="match status" value="1"/>
</dbReference>
<dbReference type="CDD" id="cd06261">
    <property type="entry name" value="TM_PBP2"/>
    <property type="match status" value="1"/>
</dbReference>
<organism evidence="9 10">
    <name type="scientific">Paenibacillus protaetiae</name>
    <dbReference type="NCBI Taxonomy" id="2509456"/>
    <lineage>
        <taxon>Bacteria</taxon>
        <taxon>Bacillati</taxon>
        <taxon>Bacillota</taxon>
        <taxon>Bacilli</taxon>
        <taxon>Bacillales</taxon>
        <taxon>Paenibacillaceae</taxon>
        <taxon>Paenibacillus</taxon>
    </lineage>
</organism>
<feature type="transmembrane region" description="Helical" evidence="7">
    <location>
        <begin position="20"/>
        <end position="37"/>
    </location>
</feature>
<dbReference type="OrthoDB" id="358217at2"/>
<evidence type="ECO:0000256" key="4">
    <source>
        <dbReference type="ARBA" id="ARBA00022692"/>
    </source>
</evidence>
<keyword evidence="2 7" id="KW-0813">Transport</keyword>
<dbReference type="PANTHER" id="PTHR30043">
    <property type="entry name" value="PHOSPHONATES TRANSPORT SYSTEM PERMEASE PROTEIN"/>
    <property type="match status" value="1"/>
</dbReference>
<keyword evidence="10" id="KW-1185">Reference proteome</keyword>
<dbReference type="GO" id="GO:0015416">
    <property type="term" value="F:ABC-type phosphonate transporter activity"/>
    <property type="evidence" value="ECO:0007669"/>
    <property type="project" value="InterPro"/>
</dbReference>
<dbReference type="SUPFAM" id="SSF161098">
    <property type="entry name" value="MetI-like"/>
    <property type="match status" value="1"/>
</dbReference>
<feature type="domain" description="ABC transmembrane type-1" evidence="8">
    <location>
        <begin position="74"/>
        <end position="257"/>
    </location>
</feature>
<dbReference type="GO" id="GO:0005886">
    <property type="term" value="C:plasma membrane"/>
    <property type="evidence" value="ECO:0007669"/>
    <property type="project" value="UniProtKB-SubCell"/>
</dbReference>
<dbReference type="InterPro" id="IPR035906">
    <property type="entry name" value="MetI-like_sf"/>
</dbReference>
<name>A0A4P6EVA6_9BACL</name>
<feature type="transmembrane region" description="Helical" evidence="7">
    <location>
        <begin position="111"/>
        <end position="136"/>
    </location>
</feature>
<dbReference type="InterPro" id="IPR000515">
    <property type="entry name" value="MetI-like"/>
</dbReference>
<evidence type="ECO:0000256" key="3">
    <source>
        <dbReference type="ARBA" id="ARBA00022475"/>
    </source>
</evidence>
<dbReference type="Proteomes" id="UP000293568">
    <property type="component" value="Chromosome"/>
</dbReference>
<evidence type="ECO:0000313" key="10">
    <source>
        <dbReference type="Proteomes" id="UP000293568"/>
    </source>
</evidence>
<dbReference type="NCBIfam" id="TIGR01097">
    <property type="entry name" value="PhnE"/>
    <property type="match status" value="1"/>
</dbReference>
<evidence type="ECO:0000256" key="6">
    <source>
        <dbReference type="ARBA" id="ARBA00023136"/>
    </source>
</evidence>
<protein>
    <submittedName>
        <fullName evidence="9">Phosphonate ABC transporter, permease protein PhnE</fullName>
    </submittedName>
</protein>
<dbReference type="EMBL" id="CP035492">
    <property type="protein sequence ID" value="QAY66924.1"/>
    <property type="molecule type" value="Genomic_DNA"/>
</dbReference>
<dbReference type="Gene3D" id="1.10.3720.10">
    <property type="entry name" value="MetI-like"/>
    <property type="match status" value="1"/>
</dbReference>
<feature type="transmembrane region" description="Helical" evidence="7">
    <location>
        <begin position="142"/>
        <end position="160"/>
    </location>
</feature>
<comment type="similarity">
    <text evidence="7">Belongs to the binding-protein-dependent transport system permease family.</text>
</comment>
<dbReference type="PROSITE" id="PS50928">
    <property type="entry name" value="ABC_TM1"/>
    <property type="match status" value="1"/>
</dbReference>
<accession>A0A4P6EVA6</accession>
<evidence type="ECO:0000313" key="9">
    <source>
        <dbReference type="EMBL" id="QAY66924.1"/>
    </source>
</evidence>
<dbReference type="PANTHER" id="PTHR30043:SF1">
    <property type="entry name" value="ABC TRANSPORT SYSTEM PERMEASE PROTEIN P69"/>
    <property type="match status" value="1"/>
</dbReference>
<feature type="transmembrane region" description="Helical" evidence="7">
    <location>
        <begin position="78"/>
        <end position="99"/>
    </location>
</feature>
<reference evidence="9 10" key="1">
    <citation type="submission" date="2019-01" db="EMBL/GenBank/DDBJ databases">
        <title>Genome sequencing of strain FW100M-2.</title>
        <authorList>
            <person name="Heo J."/>
            <person name="Kim S.-J."/>
            <person name="Kim J.-S."/>
            <person name="Hong S.-B."/>
            <person name="Kwon S.-W."/>
        </authorList>
    </citation>
    <scope>NUCLEOTIDE SEQUENCE [LARGE SCALE GENOMIC DNA]</scope>
    <source>
        <strain evidence="9 10">FW100M-2</strain>
    </source>
</reference>
<keyword evidence="6 7" id="KW-0472">Membrane</keyword>